<comment type="subunit">
    <text evidence="1 6">Homodimer.</text>
</comment>
<accession>A0A4S4BLV2</accession>
<gene>
    <name evidence="8" type="ORF">E6C55_21185</name>
</gene>
<proteinExistence type="inferred from homology"/>
<protein>
    <recommendedName>
        <fullName evidence="6">Ferredoxin--NADP reductase</fullName>
        <shortName evidence="6">FNR</shortName>
        <shortName evidence="6">Fd-NADP(+) reductase</shortName>
        <ecNumber evidence="6">1.18.1.2</ecNumber>
    </recommendedName>
</protein>
<dbReference type="EC" id="1.18.1.2" evidence="6"/>
<dbReference type="Pfam" id="PF07992">
    <property type="entry name" value="Pyr_redox_2"/>
    <property type="match status" value="1"/>
</dbReference>
<comment type="caution">
    <text evidence="8">The sequence shown here is derived from an EMBL/GenBank/DDBJ whole genome shotgun (WGS) entry which is preliminary data.</text>
</comment>
<keyword evidence="2 6" id="KW-0285">Flavoprotein</keyword>
<dbReference type="OrthoDB" id="9806179at2"/>
<dbReference type="HAMAP" id="MF_01685">
    <property type="entry name" value="FENR2"/>
    <property type="match status" value="1"/>
</dbReference>
<dbReference type="GO" id="GO:0050661">
    <property type="term" value="F:NADP binding"/>
    <property type="evidence" value="ECO:0007669"/>
    <property type="project" value="UniProtKB-UniRule"/>
</dbReference>
<feature type="binding site" evidence="6">
    <location>
        <position position="49"/>
    </location>
    <ligand>
        <name>FAD</name>
        <dbReference type="ChEBI" id="CHEBI:57692"/>
    </ligand>
</feature>
<evidence type="ECO:0000256" key="2">
    <source>
        <dbReference type="ARBA" id="ARBA00022630"/>
    </source>
</evidence>
<organism evidence="8 9">
    <name type="scientific">Cohnella fermenti</name>
    <dbReference type="NCBI Taxonomy" id="2565925"/>
    <lineage>
        <taxon>Bacteria</taxon>
        <taxon>Bacillati</taxon>
        <taxon>Bacillota</taxon>
        <taxon>Bacilli</taxon>
        <taxon>Bacillales</taxon>
        <taxon>Paenibacillaceae</taxon>
        <taxon>Cohnella</taxon>
    </lineage>
</organism>
<comment type="catalytic activity">
    <reaction evidence="6">
        <text>2 reduced [2Fe-2S]-[ferredoxin] + NADP(+) + H(+) = 2 oxidized [2Fe-2S]-[ferredoxin] + NADPH</text>
        <dbReference type="Rhea" id="RHEA:20125"/>
        <dbReference type="Rhea" id="RHEA-COMP:10000"/>
        <dbReference type="Rhea" id="RHEA-COMP:10001"/>
        <dbReference type="ChEBI" id="CHEBI:15378"/>
        <dbReference type="ChEBI" id="CHEBI:33737"/>
        <dbReference type="ChEBI" id="CHEBI:33738"/>
        <dbReference type="ChEBI" id="CHEBI:57783"/>
        <dbReference type="ChEBI" id="CHEBI:58349"/>
        <dbReference type="EC" id="1.18.1.2"/>
    </reaction>
</comment>
<evidence type="ECO:0000259" key="7">
    <source>
        <dbReference type="Pfam" id="PF07992"/>
    </source>
</evidence>
<evidence type="ECO:0000256" key="6">
    <source>
        <dbReference type="HAMAP-Rule" id="MF_01685"/>
    </source>
</evidence>
<evidence type="ECO:0000256" key="1">
    <source>
        <dbReference type="ARBA" id="ARBA00011738"/>
    </source>
</evidence>
<reference evidence="8 9" key="1">
    <citation type="submission" date="2019-04" db="EMBL/GenBank/DDBJ databases">
        <title>Cohnella sp. nov. isolated from preserved vegetables.</title>
        <authorList>
            <person name="Lin S.-Y."/>
            <person name="Hung M.-H."/>
            <person name="Young C.-C."/>
        </authorList>
    </citation>
    <scope>NUCLEOTIDE SEQUENCE [LARGE SCALE GENOMIC DNA]</scope>
    <source>
        <strain evidence="8 9">CC-MHH1044</strain>
    </source>
</reference>
<evidence type="ECO:0000313" key="9">
    <source>
        <dbReference type="Proteomes" id="UP000310636"/>
    </source>
</evidence>
<feature type="binding site" evidence="6">
    <location>
        <position position="89"/>
    </location>
    <ligand>
        <name>FAD</name>
        <dbReference type="ChEBI" id="CHEBI:57692"/>
    </ligand>
</feature>
<name>A0A4S4BLV2_9BACL</name>
<dbReference type="RefSeq" id="WP_136371817.1">
    <property type="nucleotide sequence ID" value="NZ_SSOB01000029.1"/>
</dbReference>
<dbReference type="InterPro" id="IPR050097">
    <property type="entry name" value="Ferredoxin-NADP_redctase_2"/>
</dbReference>
<dbReference type="SUPFAM" id="SSF51905">
    <property type="entry name" value="FAD/NAD(P)-binding domain"/>
    <property type="match status" value="1"/>
</dbReference>
<keyword evidence="3 6" id="KW-0274">FAD</keyword>
<comment type="cofactor">
    <cofactor evidence="6">
        <name>FAD</name>
        <dbReference type="ChEBI" id="CHEBI:57692"/>
    </cofactor>
    <text evidence="6">Binds 1 FAD per subunit.</text>
</comment>
<feature type="binding site" evidence="6">
    <location>
        <position position="37"/>
    </location>
    <ligand>
        <name>FAD</name>
        <dbReference type="ChEBI" id="CHEBI:57692"/>
    </ligand>
</feature>
<evidence type="ECO:0000313" key="8">
    <source>
        <dbReference type="EMBL" id="THF75769.1"/>
    </source>
</evidence>
<dbReference type="InterPro" id="IPR023753">
    <property type="entry name" value="FAD/NAD-binding_dom"/>
</dbReference>
<keyword evidence="4 6" id="KW-0521">NADP</keyword>
<dbReference type="Gene3D" id="3.50.50.60">
    <property type="entry name" value="FAD/NAD(P)-binding domain"/>
    <property type="match status" value="2"/>
</dbReference>
<dbReference type="EMBL" id="SSOB01000029">
    <property type="protein sequence ID" value="THF75769.1"/>
    <property type="molecule type" value="Genomic_DNA"/>
</dbReference>
<dbReference type="Proteomes" id="UP000310636">
    <property type="component" value="Unassembled WGS sequence"/>
</dbReference>
<keyword evidence="9" id="KW-1185">Reference proteome</keyword>
<dbReference type="GO" id="GO:0050660">
    <property type="term" value="F:flavin adenine dinucleotide binding"/>
    <property type="evidence" value="ECO:0007669"/>
    <property type="project" value="UniProtKB-UniRule"/>
</dbReference>
<evidence type="ECO:0000256" key="4">
    <source>
        <dbReference type="ARBA" id="ARBA00022857"/>
    </source>
</evidence>
<dbReference type="PRINTS" id="PR00368">
    <property type="entry name" value="FADPNR"/>
</dbReference>
<comment type="similarity">
    <text evidence="6">Belongs to the ferredoxin--NADP reductase type 2 family.</text>
</comment>
<dbReference type="AlphaFoldDB" id="A0A4S4BLV2"/>
<comment type="caution">
    <text evidence="6">Lacks conserved residue(s) required for the propagation of feature annotation.</text>
</comment>
<feature type="binding site" evidence="6">
    <location>
        <position position="333"/>
    </location>
    <ligand>
        <name>FAD</name>
        <dbReference type="ChEBI" id="CHEBI:57692"/>
    </ligand>
</feature>
<evidence type="ECO:0000256" key="3">
    <source>
        <dbReference type="ARBA" id="ARBA00022827"/>
    </source>
</evidence>
<evidence type="ECO:0000256" key="5">
    <source>
        <dbReference type="ARBA" id="ARBA00023002"/>
    </source>
</evidence>
<sequence length="347" mass="36846">MTDRMKTYDLTIVGGGPAGLYAAFYGGLREMSVKLIEARGELGGRLLSYAEKIVWDVGGVPPIRCSALVENLIRQARTFEPTIVLGQRVAQLERRGDGTMVIVSACGQRHATRALILAVGHGAPGPVRLDLEGAERYEAANLHYASAAIEPERLRGKRVLLSSSGTTSSSVRLEELAAVASRIIVVSRSGGEQLGRTLAASPGALVEARAPYAIERLHGAGERIEAATIRRLDGGGFGERRERIEVDEVVVDHGTRSEYGPLSAWGLEKSAWNFDADARLATRLPGIFLAGDAANFPSKLHLIAGALSDAALAVNGAKKYLDPAASRSAPMSTGSPLFAGRNRALEL</sequence>
<feature type="binding site" evidence="6">
    <location>
        <position position="292"/>
    </location>
    <ligand>
        <name>FAD</name>
        <dbReference type="ChEBI" id="CHEBI:57692"/>
    </ligand>
</feature>
<dbReference type="PRINTS" id="PR00469">
    <property type="entry name" value="PNDRDTASEII"/>
</dbReference>
<dbReference type="PANTHER" id="PTHR48105">
    <property type="entry name" value="THIOREDOXIN REDUCTASE 1-RELATED-RELATED"/>
    <property type="match status" value="1"/>
</dbReference>
<feature type="domain" description="FAD/NAD(P)-binding" evidence="7">
    <location>
        <begin position="8"/>
        <end position="301"/>
    </location>
</feature>
<dbReference type="GO" id="GO:0004324">
    <property type="term" value="F:ferredoxin-NADP+ reductase activity"/>
    <property type="evidence" value="ECO:0007669"/>
    <property type="project" value="UniProtKB-UniRule"/>
</dbReference>
<dbReference type="InterPro" id="IPR036188">
    <property type="entry name" value="FAD/NAD-bd_sf"/>
</dbReference>
<dbReference type="InterPro" id="IPR022890">
    <property type="entry name" value="Fd--NADP_Rdtase_type_2"/>
</dbReference>
<keyword evidence="5 6" id="KW-0560">Oxidoreductase</keyword>